<dbReference type="Pfam" id="PF00589">
    <property type="entry name" value="Phage_integrase"/>
    <property type="match status" value="1"/>
</dbReference>
<reference evidence="9 10" key="1">
    <citation type="submission" date="2019-08" db="EMBL/GenBank/DDBJ databases">
        <title>In-depth cultivation of the pig gut microbiome towards novel bacterial diversity and tailored functional studies.</title>
        <authorList>
            <person name="Wylensek D."/>
            <person name="Hitch T.C.A."/>
            <person name="Clavel T."/>
        </authorList>
    </citation>
    <scope>NUCLEOTIDE SEQUENCE [LARGE SCALE GENOMIC DNA]</scope>
    <source>
        <strain evidence="9 10">WCA-383-APC-5B</strain>
    </source>
</reference>
<dbReference type="Proteomes" id="UP000460287">
    <property type="component" value="Unassembled WGS sequence"/>
</dbReference>
<dbReference type="GO" id="GO:0015074">
    <property type="term" value="P:DNA integration"/>
    <property type="evidence" value="ECO:0007669"/>
    <property type="project" value="UniProtKB-KW"/>
</dbReference>
<comment type="function">
    <text evidence="1">Site-specific tyrosine recombinase, which acts by catalyzing the cutting and rejoining of the recombining DNA molecules.</text>
</comment>
<evidence type="ECO:0000256" key="1">
    <source>
        <dbReference type="ARBA" id="ARBA00003283"/>
    </source>
</evidence>
<dbReference type="InterPro" id="IPR002104">
    <property type="entry name" value="Integrase_catalytic"/>
</dbReference>
<keyword evidence="3" id="KW-0229">DNA integration</keyword>
<dbReference type="PROSITE" id="PS51898">
    <property type="entry name" value="TYR_RECOMBINASE"/>
    <property type="match status" value="1"/>
</dbReference>
<dbReference type="PANTHER" id="PTHR30349">
    <property type="entry name" value="PHAGE INTEGRASE-RELATED"/>
    <property type="match status" value="1"/>
</dbReference>
<evidence type="ECO:0000256" key="4">
    <source>
        <dbReference type="ARBA" id="ARBA00023125"/>
    </source>
</evidence>
<organism evidence="9 10">
    <name type="scientific">Inconstantimicrobium porci</name>
    <dbReference type="NCBI Taxonomy" id="2652291"/>
    <lineage>
        <taxon>Bacteria</taxon>
        <taxon>Bacillati</taxon>
        <taxon>Bacillota</taxon>
        <taxon>Clostridia</taxon>
        <taxon>Eubacteriales</taxon>
        <taxon>Clostridiaceae</taxon>
        <taxon>Inconstantimicrobium</taxon>
    </lineage>
</organism>
<evidence type="ECO:0000313" key="10">
    <source>
        <dbReference type="Proteomes" id="UP000460287"/>
    </source>
</evidence>
<dbReference type="InterPro" id="IPR013762">
    <property type="entry name" value="Integrase-like_cat_sf"/>
</dbReference>
<dbReference type="InterPro" id="IPR044068">
    <property type="entry name" value="CB"/>
</dbReference>
<evidence type="ECO:0000259" key="8">
    <source>
        <dbReference type="PROSITE" id="PS51900"/>
    </source>
</evidence>
<feature type="domain" description="Core-binding (CB)" evidence="8">
    <location>
        <begin position="1"/>
        <end position="88"/>
    </location>
</feature>
<feature type="domain" description="Tyr recombinase" evidence="7">
    <location>
        <begin position="109"/>
        <end position="283"/>
    </location>
</feature>
<dbReference type="Gene3D" id="1.10.150.130">
    <property type="match status" value="1"/>
</dbReference>
<dbReference type="InterPro" id="IPR010998">
    <property type="entry name" value="Integrase_recombinase_N"/>
</dbReference>
<dbReference type="InterPro" id="IPR004107">
    <property type="entry name" value="Integrase_SAM-like_N"/>
</dbReference>
<evidence type="ECO:0000256" key="2">
    <source>
        <dbReference type="ARBA" id="ARBA00008857"/>
    </source>
</evidence>
<dbReference type="InterPro" id="IPR011010">
    <property type="entry name" value="DNA_brk_join_enz"/>
</dbReference>
<sequence>MLLHEVIKEFEYYLKISNKSNETITGYSKDINAFEKFVEEKYNGPVYIEEIKILDIEDYLHSLKLRKLQNSSISRNLYTIRSFWNFAYKNRFAKENIASFVETIKVKRKEREYLTEAEVKELVHNIDHKLISLVVETLFYSGMRISECINLKVNDVDFDDKVIRVINGKGGKDRNIPINKDIINKLKYYKDHERPNKSDYFFCTEKSGRLSAPYINRIINDTVINLGWSKHVSAHILRHSFASCLIKKGVNLVHVQKLLGHSNLKVTSIYTHTNLDELAQSIDKL</sequence>
<accession>A0A7X2MY21</accession>
<evidence type="ECO:0000256" key="6">
    <source>
        <dbReference type="PROSITE-ProRule" id="PRU01248"/>
    </source>
</evidence>
<dbReference type="SUPFAM" id="SSF56349">
    <property type="entry name" value="DNA breaking-rejoining enzymes"/>
    <property type="match status" value="1"/>
</dbReference>
<evidence type="ECO:0000313" key="9">
    <source>
        <dbReference type="EMBL" id="MSR91189.1"/>
    </source>
</evidence>
<dbReference type="Gene3D" id="1.10.443.10">
    <property type="entry name" value="Intergrase catalytic core"/>
    <property type="match status" value="1"/>
</dbReference>
<keyword evidence="4 6" id="KW-0238">DNA-binding</keyword>
<dbReference type="AlphaFoldDB" id="A0A7X2MY21"/>
<dbReference type="PANTHER" id="PTHR30349:SF41">
    <property type="entry name" value="INTEGRASE_RECOMBINASE PROTEIN MJ0367-RELATED"/>
    <property type="match status" value="1"/>
</dbReference>
<comment type="similarity">
    <text evidence="2">Belongs to the 'phage' integrase family.</text>
</comment>
<dbReference type="GO" id="GO:0006310">
    <property type="term" value="P:DNA recombination"/>
    <property type="evidence" value="ECO:0007669"/>
    <property type="project" value="UniProtKB-KW"/>
</dbReference>
<dbReference type="PROSITE" id="PS51900">
    <property type="entry name" value="CB"/>
    <property type="match status" value="1"/>
</dbReference>
<proteinExistence type="inferred from homology"/>
<name>A0A7X2MY21_9CLOT</name>
<evidence type="ECO:0000259" key="7">
    <source>
        <dbReference type="PROSITE" id="PS51898"/>
    </source>
</evidence>
<protein>
    <submittedName>
        <fullName evidence="9">Tyrosine-type recombinase/integrase</fullName>
    </submittedName>
</protein>
<dbReference type="Pfam" id="PF02899">
    <property type="entry name" value="Phage_int_SAM_1"/>
    <property type="match status" value="1"/>
</dbReference>
<keyword evidence="5" id="KW-0233">DNA recombination</keyword>
<evidence type="ECO:0000256" key="5">
    <source>
        <dbReference type="ARBA" id="ARBA00023172"/>
    </source>
</evidence>
<dbReference type="EMBL" id="VULX01000008">
    <property type="protein sequence ID" value="MSR91189.1"/>
    <property type="molecule type" value="Genomic_DNA"/>
</dbReference>
<dbReference type="RefSeq" id="WP_154531067.1">
    <property type="nucleotide sequence ID" value="NZ_VULX01000008.1"/>
</dbReference>
<gene>
    <name evidence="9" type="ORF">FYJ33_07135</name>
</gene>
<comment type="caution">
    <text evidence="9">The sequence shown here is derived from an EMBL/GenBank/DDBJ whole genome shotgun (WGS) entry which is preliminary data.</text>
</comment>
<evidence type="ECO:0000256" key="3">
    <source>
        <dbReference type="ARBA" id="ARBA00022908"/>
    </source>
</evidence>
<keyword evidence="10" id="KW-1185">Reference proteome</keyword>
<dbReference type="InterPro" id="IPR050090">
    <property type="entry name" value="Tyrosine_recombinase_XerCD"/>
</dbReference>
<dbReference type="GO" id="GO:0003677">
    <property type="term" value="F:DNA binding"/>
    <property type="evidence" value="ECO:0007669"/>
    <property type="project" value="UniProtKB-UniRule"/>
</dbReference>